<dbReference type="EMBL" id="QAPG01000834">
    <property type="protein sequence ID" value="TDZ28426.1"/>
    <property type="molecule type" value="Genomic_DNA"/>
</dbReference>
<sequence>MVCGPAVTPEYEASFENFVKITCLNEPQAAVWTGTTCNFPSGWTLSTTRAFHPILASNRGSDNVTTRCHWANA</sequence>
<reference evidence="1 2" key="1">
    <citation type="submission" date="2018-11" db="EMBL/GenBank/DDBJ databases">
        <title>Genome sequence and assembly of Colletotrichum spinosum.</title>
        <authorList>
            <person name="Gan P."/>
            <person name="Shirasu K."/>
        </authorList>
    </citation>
    <scope>NUCLEOTIDE SEQUENCE [LARGE SCALE GENOMIC DNA]</scope>
    <source>
        <strain evidence="1 2">CBS 515.97</strain>
    </source>
</reference>
<proteinExistence type="predicted"/>
<organism evidence="1 2">
    <name type="scientific">Colletotrichum spinosum</name>
    <dbReference type="NCBI Taxonomy" id="1347390"/>
    <lineage>
        <taxon>Eukaryota</taxon>
        <taxon>Fungi</taxon>
        <taxon>Dikarya</taxon>
        <taxon>Ascomycota</taxon>
        <taxon>Pezizomycotina</taxon>
        <taxon>Sordariomycetes</taxon>
        <taxon>Hypocreomycetidae</taxon>
        <taxon>Glomerellales</taxon>
        <taxon>Glomerellaceae</taxon>
        <taxon>Colletotrichum</taxon>
        <taxon>Colletotrichum orbiculare species complex</taxon>
    </lineage>
</organism>
<dbReference type="AlphaFoldDB" id="A0A4R8PVX8"/>
<keyword evidence="2" id="KW-1185">Reference proteome</keyword>
<evidence type="ECO:0000313" key="1">
    <source>
        <dbReference type="EMBL" id="TDZ28426.1"/>
    </source>
</evidence>
<protein>
    <submittedName>
        <fullName evidence="1">Uncharacterized protein</fullName>
    </submittedName>
</protein>
<evidence type="ECO:0000313" key="2">
    <source>
        <dbReference type="Proteomes" id="UP000295083"/>
    </source>
</evidence>
<gene>
    <name evidence="1" type="ORF">C8035_v007531</name>
</gene>
<comment type="caution">
    <text evidence="1">The sequence shown here is derived from an EMBL/GenBank/DDBJ whole genome shotgun (WGS) entry which is preliminary data.</text>
</comment>
<dbReference type="Proteomes" id="UP000295083">
    <property type="component" value="Unassembled WGS sequence"/>
</dbReference>
<name>A0A4R8PVX8_9PEZI</name>
<accession>A0A4R8PVX8</accession>